<protein>
    <submittedName>
        <fullName evidence="5">PP2C family protein-serine/threonine phosphatase</fullName>
    </submittedName>
</protein>
<dbReference type="PANTHER" id="PTHR43156:SF2">
    <property type="entry name" value="STAGE II SPORULATION PROTEIN E"/>
    <property type="match status" value="1"/>
</dbReference>
<dbReference type="Proteomes" id="UP001221150">
    <property type="component" value="Unassembled WGS sequence"/>
</dbReference>
<feature type="transmembrane region" description="Helical" evidence="3">
    <location>
        <begin position="54"/>
        <end position="78"/>
    </location>
</feature>
<evidence type="ECO:0000256" key="3">
    <source>
        <dbReference type="SAM" id="Phobius"/>
    </source>
</evidence>
<feature type="region of interest" description="Disordered" evidence="2">
    <location>
        <begin position="251"/>
        <end position="270"/>
    </location>
</feature>
<sequence length="429" mass="45398">MRDVIDRLSRAAVWRRPATLVALLSLFPVILLMVDLVTPPYIRFGPLMVAAPALAAVFCTPAGVLVVSAVTLPCVILASLVNQVLDQANFPVQLISIALISAAAAAASAVRGRRERQLARSRWVAEVTQRVLLHPLPPRVGPYDLASLYLAADEEAAIGGDLYAAARQGTRARVLLGDVQGKGLASLELVSCVLNGFRQSVRHDNGLAELVRELEATFREELRELSAAADATSCAEGFLGDPGLPCGKPGRACRDQERPHPDGVLTESDRPCGEESFVTAVVLELPDEGPMRVANLGHPPPLLLHEGKVTALEPAVTVPPLGLGDLADGDVVVEDADFPPGATLLLYTDGVTEARDPSGDFYPLAARVRPWTSLPPSALLAAVHADLRQYAGARLADDVAMVAVRRAPAPVPSPAPVAAVELTDAHRRV</sequence>
<proteinExistence type="predicted"/>
<name>A0ABT6AEN1_9ACTN</name>
<gene>
    <name evidence="5" type="ORF">P3H78_31750</name>
</gene>
<evidence type="ECO:0000259" key="4">
    <source>
        <dbReference type="SMART" id="SM00331"/>
    </source>
</evidence>
<dbReference type="InterPro" id="IPR036457">
    <property type="entry name" value="PPM-type-like_dom_sf"/>
</dbReference>
<keyword evidence="6" id="KW-1185">Reference proteome</keyword>
<feature type="compositionally biased region" description="Basic and acidic residues" evidence="2">
    <location>
        <begin position="252"/>
        <end position="270"/>
    </location>
</feature>
<dbReference type="InterPro" id="IPR052016">
    <property type="entry name" value="Bact_Sigma-Reg"/>
</dbReference>
<dbReference type="Gene3D" id="3.60.40.10">
    <property type="entry name" value="PPM-type phosphatase domain"/>
    <property type="match status" value="1"/>
</dbReference>
<dbReference type="RefSeq" id="WP_276112648.1">
    <property type="nucleotide sequence ID" value="NZ_JARJBB010000040.1"/>
</dbReference>
<evidence type="ECO:0000256" key="2">
    <source>
        <dbReference type="SAM" id="MobiDB-lite"/>
    </source>
</evidence>
<evidence type="ECO:0000313" key="6">
    <source>
        <dbReference type="Proteomes" id="UP001221150"/>
    </source>
</evidence>
<keyword evidence="3" id="KW-0812">Transmembrane</keyword>
<keyword evidence="3" id="KW-0472">Membrane</keyword>
<feature type="transmembrane region" description="Helical" evidence="3">
    <location>
        <begin position="20"/>
        <end position="42"/>
    </location>
</feature>
<dbReference type="SMART" id="SM00331">
    <property type="entry name" value="PP2C_SIG"/>
    <property type="match status" value="1"/>
</dbReference>
<dbReference type="Pfam" id="PF07228">
    <property type="entry name" value="SpoIIE"/>
    <property type="match status" value="1"/>
</dbReference>
<evidence type="ECO:0000256" key="1">
    <source>
        <dbReference type="ARBA" id="ARBA00022801"/>
    </source>
</evidence>
<dbReference type="PANTHER" id="PTHR43156">
    <property type="entry name" value="STAGE II SPORULATION PROTEIN E-RELATED"/>
    <property type="match status" value="1"/>
</dbReference>
<organism evidence="5 6">
    <name type="scientific">Streptomyces tropicalis</name>
    <dbReference type="NCBI Taxonomy" id="3034234"/>
    <lineage>
        <taxon>Bacteria</taxon>
        <taxon>Bacillati</taxon>
        <taxon>Actinomycetota</taxon>
        <taxon>Actinomycetes</taxon>
        <taxon>Kitasatosporales</taxon>
        <taxon>Streptomycetaceae</taxon>
        <taxon>Streptomyces</taxon>
    </lineage>
</organism>
<evidence type="ECO:0000313" key="5">
    <source>
        <dbReference type="EMBL" id="MDF3303106.1"/>
    </source>
</evidence>
<keyword evidence="1" id="KW-0378">Hydrolase</keyword>
<feature type="transmembrane region" description="Helical" evidence="3">
    <location>
        <begin position="90"/>
        <end position="110"/>
    </location>
</feature>
<accession>A0ABT6AEN1</accession>
<feature type="domain" description="PPM-type phosphatase" evidence="4">
    <location>
        <begin position="143"/>
        <end position="406"/>
    </location>
</feature>
<dbReference type="InterPro" id="IPR001932">
    <property type="entry name" value="PPM-type_phosphatase-like_dom"/>
</dbReference>
<comment type="caution">
    <text evidence="5">The sequence shown here is derived from an EMBL/GenBank/DDBJ whole genome shotgun (WGS) entry which is preliminary data.</text>
</comment>
<keyword evidence="3" id="KW-1133">Transmembrane helix</keyword>
<reference evidence="5 6" key="1">
    <citation type="submission" date="2023-03" db="EMBL/GenBank/DDBJ databases">
        <title>Draft genome sequence of Streptomyces sp. K1PA1 isolated from peat swamp forest in Thailand.</title>
        <authorList>
            <person name="Klaysubun C."/>
            <person name="Duangmal K."/>
        </authorList>
    </citation>
    <scope>NUCLEOTIDE SEQUENCE [LARGE SCALE GENOMIC DNA]</scope>
    <source>
        <strain evidence="5 6">K1PA1</strain>
    </source>
</reference>
<dbReference type="EMBL" id="JARJBB010000040">
    <property type="protein sequence ID" value="MDF3303106.1"/>
    <property type="molecule type" value="Genomic_DNA"/>
</dbReference>